<protein>
    <recommendedName>
        <fullName evidence="2">SCP domain-containing protein</fullName>
    </recommendedName>
</protein>
<dbReference type="AlphaFoldDB" id="A0A8S9MB35"/>
<dbReference type="InterPro" id="IPR001283">
    <property type="entry name" value="CRISP-related"/>
</dbReference>
<dbReference type="PROSITE" id="PS01009">
    <property type="entry name" value="CRISP_1"/>
    <property type="match status" value="1"/>
</dbReference>
<feature type="domain" description="SCP" evidence="2">
    <location>
        <begin position="118"/>
        <end position="252"/>
    </location>
</feature>
<organism evidence="3">
    <name type="scientific">Brassica cretica</name>
    <name type="common">Mustard</name>
    <dbReference type="NCBI Taxonomy" id="69181"/>
    <lineage>
        <taxon>Eukaryota</taxon>
        <taxon>Viridiplantae</taxon>
        <taxon>Streptophyta</taxon>
        <taxon>Embryophyta</taxon>
        <taxon>Tracheophyta</taxon>
        <taxon>Spermatophyta</taxon>
        <taxon>Magnoliopsida</taxon>
        <taxon>eudicotyledons</taxon>
        <taxon>Gunneridae</taxon>
        <taxon>Pentapetalae</taxon>
        <taxon>rosids</taxon>
        <taxon>malvids</taxon>
        <taxon>Brassicales</taxon>
        <taxon>Brassicaceae</taxon>
        <taxon>Brassiceae</taxon>
        <taxon>Brassica</taxon>
    </lineage>
</organism>
<dbReference type="InterPro" id="IPR018244">
    <property type="entry name" value="Allrgn_V5/Tpx1_CS"/>
</dbReference>
<dbReference type="SMART" id="SM00198">
    <property type="entry name" value="SCP"/>
    <property type="match status" value="1"/>
</dbReference>
<dbReference type="FunFam" id="3.40.33.10:FF:000004">
    <property type="entry name" value="CAP, cysteine-rich secretory protein, antigen 5"/>
    <property type="match status" value="1"/>
</dbReference>
<comment type="caution">
    <text evidence="3">The sequence shown here is derived from an EMBL/GenBank/DDBJ whole genome shotgun (WGS) entry which is preliminary data.</text>
</comment>
<accession>A0A8S9MB35</accession>
<feature type="region of interest" description="Disordered" evidence="1">
    <location>
        <begin position="1"/>
        <end position="32"/>
    </location>
</feature>
<feature type="compositionally biased region" description="Low complexity" evidence="1">
    <location>
        <begin position="48"/>
        <end position="59"/>
    </location>
</feature>
<evidence type="ECO:0000259" key="2">
    <source>
        <dbReference type="SMART" id="SM00198"/>
    </source>
</evidence>
<dbReference type="PANTHER" id="PTHR10334">
    <property type="entry name" value="CYSTEINE-RICH SECRETORY PROTEIN-RELATED"/>
    <property type="match status" value="1"/>
</dbReference>
<dbReference type="SUPFAM" id="SSF55797">
    <property type="entry name" value="PR-1-like"/>
    <property type="match status" value="1"/>
</dbReference>
<evidence type="ECO:0000313" key="3">
    <source>
        <dbReference type="EMBL" id="KAF2614406.1"/>
    </source>
</evidence>
<dbReference type="PRINTS" id="PR00837">
    <property type="entry name" value="V5TPXLIKE"/>
</dbReference>
<evidence type="ECO:0000256" key="1">
    <source>
        <dbReference type="SAM" id="MobiDB-lite"/>
    </source>
</evidence>
<name>A0A8S9MB35_BRACR</name>
<dbReference type="GO" id="GO:0005576">
    <property type="term" value="C:extracellular region"/>
    <property type="evidence" value="ECO:0007669"/>
    <property type="project" value="InterPro"/>
</dbReference>
<dbReference type="Gene3D" id="3.40.33.10">
    <property type="entry name" value="CAP"/>
    <property type="match status" value="1"/>
</dbReference>
<dbReference type="Pfam" id="PF00188">
    <property type="entry name" value="CAP"/>
    <property type="match status" value="1"/>
</dbReference>
<feature type="region of interest" description="Disordered" evidence="1">
    <location>
        <begin position="48"/>
        <end position="70"/>
    </location>
</feature>
<gene>
    <name evidence="3" type="ORF">F2Q70_00009746</name>
</gene>
<dbReference type="CDD" id="cd05381">
    <property type="entry name" value="CAP_PR-1"/>
    <property type="match status" value="1"/>
</dbReference>
<proteinExistence type="predicted"/>
<reference evidence="3" key="1">
    <citation type="submission" date="2019-12" db="EMBL/GenBank/DDBJ databases">
        <title>Genome sequencing and annotation of Brassica cretica.</title>
        <authorList>
            <person name="Studholme D.J."/>
            <person name="Sarris P.F."/>
        </authorList>
    </citation>
    <scope>NUCLEOTIDE SEQUENCE</scope>
    <source>
        <strain evidence="3">PFS-102/07</strain>
        <tissue evidence="3">Leaf</tissue>
    </source>
</reference>
<dbReference type="EMBL" id="QGKY02000089">
    <property type="protein sequence ID" value="KAF2614406.1"/>
    <property type="molecule type" value="Genomic_DNA"/>
</dbReference>
<dbReference type="InterPro" id="IPR014044">
    <property type="entry name" value="CAP_dom"/>
</dbReference>
<dbReference type="InterPro" id="IPR035940">
    <property type="entry name" value="CAP_sf"/>
</dbReference>
<sequence length="541" mass="60082">MEPDMEKGWATDPVSPAGSTVADLSSPTPTPRKTLVLSNSGKALMVSNSSKSLGLSNSGKRFDPTGKKKHGDVCQSVSPIIMSTLILPSLLRSPFRRRNLHPRHVKCSCTYVQQSEESKTSEFLNAHNTARESSGVPPLGWDRGLARFADKWAKQRKPDCSMQHSGGPYGENIFWYRHRKTWWPERVVMKWFEERFSYDTKTNSCASGEMCGHYTQIVWRDTTAVGCARVKCDEGRGFLVVCEYNPRGNYEGESPFDQTQSACLSVTAAHLPALIRLLPQPEHSISRGTVFPLCRFMTTQPDLLGKSVVSLELLMTISLLRLYHTTPSVSSIDGSSQSRIGGLPNLLVVDFIVQECGLARFTNYITDALTSQFLSFTNYWARHGNVEFRGLDPIKPSALSSNFILSASLEAKLELEIHLVSSVSFVGFKAECACFSTISSQIGLRTFNVAYGSGASHLKFLPLNIPTCYRCINVVFDYQLFFRTIAMGIKMKLFFGFLHFVEHDSSLDGSIFSYLVMFFSFILPSSMSPGSSASVVNSNVL</sequence>